<dbReference type="Proteomes" id="UP000824469">
    <property type="component" value="Unassembled WGS sequence"/>
</dbReference>
<sequence>MGNEMPNRNLQTGPEENSMEDQTSQQSSDGGVVLMKESMPKSMTLVFPEEDSGSGSKEETITNKDARALKAEDSVIEGDQQVKGKDSEENMIKTEINQADDTTDKSIDQQTAVLPDEESIKEEDRSSSTEELLPNDTECHNNGDGSTTPSKLEIADKNFDESVKISPAGTKQLYPESETTTNHDDKTESDVGGPSSMNAYATMSHAHMNSSGSSGDIMDMGNSDPKRPPLGESEVGAKKDLNLEYNEDKHALDKVSLQSKTQEPLVLGSPSADIKKMPSPRASDATGINDIINRPVVPAQMLSQQQNGFDKNSTEDKTYSATESCSDNLELMATSNRLQSVSEVQEDADILHLQEKTMATKENGLEELIKEPNGGFVISNEIREGKISTENGKIINSEMSNGFLHDEDIKAKEETMASAVEKFDRLTAVPSEKNEQDKQEVGITAVEVVEKNVELQSASEILQESNSFLLHQGMEFENKTVPETETGVIESPNCLQSKTEPIEDNQGKTETNLTVSDVIQEPVTLLSPAEHVETSDMTLVQDLKVEASNDEVPSVVEKLKRPPFEQFTDEVLQNEHDKVGEMGADNKAMKGLPDLESNEKGNMPLLVETKDKPSNTSVTLSANVVNQQTQIVVTESSVSLNKIEDRGLDFSIENKEIDIATLNLEKKDQAMQSQNITQTEEAFNGMTDKDEKDILEPEINKLEGCKAPLSNTEFTSNQTEEKSDEILHSSSQSNKKLAPQEQEGVNRSSVCETQKQDVDEVNTNNRSAENGMLSILDKELPKWPAINITTTASTLDEPVPDMTKEDSIPTGDKTKYTPTSDNELNRSDYVSCPKLESWHEESEDDLKTPLLATAQGSPEEKKESGFTGDLDMDNPKMSLERTDSEKLRTPLRHFFKEGSTVAGPEQNVIPNEQGNAKEKSVEDTWRSPAKRVSTPIKEKQKTKSIFSQCICCSAAP</sequence>
<feature type="compositionally biased region" description="Basic and acidic residues" evidence="1">
    <location>
        <begin position="878"/>
        <end position="888"/>
    </location>
</feature>
<evidence type="ECO:0000256" key="1">
    <source>
        <dbReference type="SAM" id="MobiDB-lite"/>
    </source>
</evidence>
<protein>
    <submittedName>
        <fullName evidence="2">Uncharacterized protein</fullName>
    </submittedName>
</protein>
<accession>A0AA38F579</accession>
<feature type="compositionally biased region" description="Basic and acidic residues" evidence="1">
    <location>
        <begin position="224"/>
        <end position="236"/>
    </location>
</feature>
<keyword evidence="3" id="KW-1185">Reference proteome</keyword>
<feature type="compositionally biased region" description="Basic and acidic residues" evidence="1">
    <location>
        <begin position="153"/>
        <end position="163"/>
    </location>
</feature>
<dbReference type="AlphaFoldDB" id="A0AA38F579"/>
<feature type="compositionally biased region" description="Low complexity" evidence="1">
    <location>
        <begin position="208"/>
        <end position="223"/>
    </location>
</feature>
<organism evidence="2 3">
    <name type="scientific">Taxus chinensis</name>
    <name type="common">Chinese yew</name>
    <name type="synonym">Taxus wallichiana var. chinensis</name>
    <dbReference type="NCBI Taxonomy" id="29808"/>
    <lineage>
        <taxon>Eukaryota</taxon>
        <taxon>Viridiplantae</taxon>
        <taxon>Streptophyta</taxon>
        <taxon>Embryophyta</taxon>
        <taxon>Tracheophyta</taxon>
        <taxon>Spermatophyta</taxon>
        <taxon>Pinopsida</taxon>
        <taxon>Pinidae</taxon>
        <taxon>Conifers II</taxon>
        <taxon>Cupressales</taxon>
        <taxon>Taxaceae</taxon>
        <taxon>Taxus</taxon>
    </lineage>
</organism>
<feature type="compositionally biased region" description="Basic and acidic residues" evidence="1">
    <location>
        <begin position="80"/>
        <end position="92"/>
    </location>
</feature>
<evidence type="ECO:0000313" key="3">
    <source>
        <dbReference type="Proteomes" id="UP000824469"/>
    </source>
</evidence>
<feature type="compositionally biased region" description="Basic and acidic residues" evidence="1">
    <location>
        <begin position="802"/>
        <end position="815"/>
    </location>
</feature>
<feature type="region of interest" description="Disordered" evidence="1">
    <location>
        <begin position="706"/>
        <end position="749"/>
    </location>
</feature>
<name>A0AA38F579_TAXCH</name>
<feature type="region of interest" description="Disordered" evidence="1">
    <location>
        <begin position="1"/>
        <end position="236"/>
    </location>
</feature>
<feature type="compositionally biased region" description="Polar residues" evidence="1">
    <location>
        <begin position="709"/>
        <end position="718"/>
    </location>
</feature>
<gene>
    <name evidence="2" type="ORF">KI387_033763</name>
</gene>
<dbReference type="EMBL" id="JAHRHJ020003813">
    <property type="protein sequence ID" value="KAH9289646.1"/>
    <property type="molecule type" value="Genomic_DNA"/>
</dbReference>
<feature type="region of interest" description="Disordered" evidence="1">
    <location>
        <begin position="795"/>
        <end position="938"/>
    </location>
</feature>
<comment type="caution">
    <text evidence="2">The sequence shown here is derived from an EMBL/GenBank/DDBJ whole genome shotgun (WGS) entry which is preliminary data.</text>
</comment>
<reference evidence="2 3" key="1">
    <citation type="journal article" date="2021" name="Nat. Plants">
        <title>The Taxus genome provides insights into paclitaxel biosynthesis.</title>
        <authorList>
            <person name="Xiong X."/>
            <person name="Gou J."/>
            <person name="Liao Q."/>
            <person name="Li Y."/>
            <person name="Zhou Q."/>
            <person name="Bi G."/>
            <person name="Li C."/>
            <person name="Du R."/>
            <person name="Wang X."/>
            <person name="Sun T."/>
            <person name="Guo L."/>
            <person name="Liang H."/>
            <person name="Lu P."/>
            <person name="Wu Y."/>
            <person name="Zhang Z."/>
            <person name="Ro D.K."/>
            <person name="Shang Y."/>
            <person name="Huang S."/>
            <person name="Yan J."/>
        </authorList>
    </citation>
    <scope>NUCLEOTIDE SEQUENCE [LARGE SCALE GENOMIC DNA]</scope>
    <source>
        <strain evidence="2">Ta-2019</strain>
    </source>
</reference>
<proteinExistence type="predicted"/>
<dbReference type="OMA" id="VPSADHN"/>
<evidence type="ECO:0000313" key="2">
    <source>
        <dbReference type="EMBL" id="KAH9289646.1"/>
    </source>
</evidence>
<feature type="compositionally biased region" description="Basic and acidic residues" evidence="1">
    <location>
        <begin position="915"/>
        <end position="925"/>
    </location>
</feature>
<feature type="compositionally biased region" description="Basic and acidic residues" evidence="1">
    <location>
        <begin position="56"/>
        <end position="73"/>
    </location>
</feature>
<feature type="compositionally biased region" description="Polar residues" evidence="1">
    <location>
        <begin position="1"/>
        <end position="29"/>
    </location>
</feature>